<dbReference type="CDD" id="cd03028">
    <property type="entry name" value="GRX_PICOT_like"/>
    <property type="match status" value="1"/>
</dbReference>
<reference evidence="10" key="1">
    <citation type="submission" date="2025-08" db="UniProtKB">
        <authorList>
            <consortium name="RefSeq"/>
        </authorList>
    </citation>
    <scope>IDENTIFICATION</scope>
    <source>
        <tissue evidence="10">Seedling</tissue>
    </source>
</reference>
<evidence type="ECO:0000256" key="2">
    <source>
        <dbReference type="ARBA" id="ARBA00022714"/>
    </source>
</evidence>
<evidence type="ECO:0000256" key="1">
    <source>
        <dbReference type="ARBA" id="ARBA00008983"/>
    </source>
</evidence>
<evidence type="ECO:0000313" key="10">
    <source>
        <dbReference type="RefSeq" id="XP_015897236.3"/>
    </source>
</evidence>
<dbReference type="InterPro" id="IPR002109">
    <property type="entry name" value="Glutaredoxin"/>
</dbReference>
<feature type="region of interest" description="Disordered" evidence="7">
    <location>
        <begin position="1"/>
        <end position="20"/>
    </location>
</feature>
<keyword evidence="4" id="KW-0408">Iron</keyword>
<dbReference type="NCBIfam" id="TIGR00365">
    <property type="entry name" value="Grx4 family monothiol glutaredoxin"/>
    <property type="match status" value="1"/>
</dbReference>
<dbReference type="AlphaFoldDB" id="A0A6P4APD3"/>
<evidence type="ECO:0000256" key="4">
    <source>
        <dbReference type="ARBA" id="ARBA00023004"/>
    </source>
</evidence>
<keyword evidence="5" id="KW-0411">Iron-sulfur</keyword>
<keyword evidence="2" id="KW-0001">2Fe-2S</keyword>
<evidence type="ECO:0000256" key="6">
    <source>
        <dbReference type="ARBA" id="ARBA00023284"/>
    </source>
</evidence>
<proteinExistence type="inferred from homology"/>
<dbReference type="PANTHER" id="PTHR10293">
    <property type="entry name" value="GLUTAREDOXIN FAMILY MEMBER"/>
    <property type="match status" value="1"/>
</dbReference>
<keyword evidence="9" id="KW-1185">Reference proteome</keyword>
<feature type="domain" description="Glutaredoxin" evidence="8">
    <location>
        <begin position="207"/>
        <end position="274"/>
    </location>
</feature>
<dbReference type="KEGG" id="zju:107430877"/>
<dbReference type="PROSITE" id="PS51354">
    <property type="entry name" value="GLUTAREDOXIN_2"/>
    <property type="match status" value="1"/>
</dbReference>
<dbReference type="InterPro" id="IPR036249">
    <property type="entry name" value="Thioredoxin-like_sf"/>
</dbReference>
<evidence type="ECO:0000313" key="9">
    <source>
        <dbReference type="Proteomes" id="UP001652623"/>
    </source>
</evidence>
<dbReference type="Proteomes" id="UP001652623">
    <property type="component" value="Chromosome 6"/>
</dbReference>
<gene>
    <name evidence="10" type="primary">LOC107430877</name>
</gene>
<name>A0A6P4APD3_ZIZJJ</name>
<dbReference type="GO" id="GO:0051537">
    <property type="term" value="F:2 iron, 2 sulfur cluster binding"/>
    <property type="evidence" value="ECO:0007669"/>
    <property type="project" value="UniProtKB-KW"/>
</dbReference>
<protein>
    <submittedName>
        <fullName evidence="10">Bifunctional monothiol glutaredoxin-S16, chloroplastic</fullName>
    </submittedName>
</protein>
<dbReference type="PANTHER" id="PTHR10293:SF45">
    <property type="entry name" value="BIFUNCTIONAL MONOTHIOL GLUTAREDOXIN-S16, CHLOROPLASTIC"/>
    <property type="match status" value="1"/>
</dbReference>
<evidence type="ECO:0000259" key="8">
    <source>
        <dbReference type="Pfam" id="PF00462"/>
    </source>
</evidence>
<dbReference type="InterPro" id="IPR033658">
    <property type="entry name" value="GRX_PICOT-like"/>
</dbReference>
<keyword evidence="6" id="KW-0676">Redox-active center</keyword>
<dbReference type="RefSeq" id="XP_015897236.3">
    <property type="nucleotide sequence ID" value="XM_016041750.4"/>
</dbReference>
<keyword evidence="3" id="KW-0479">Metal-binding</keyword>
<dbReference type="InterPro" id="IPR004480">
    <property type="entry name" value="Monothiol_GRX-rel"/>
</dbReference>
<dbReference type="InParanoid" id="A0A6P4APD3"/>
<dbReference type="FunFam" id="3.40.30.10:FF:000005">
    <property type="entry name" value="Glutaredoxin 5"/>
    <property type="match status" value="1"/>
</dbReference>
<dbReference type="FunCoup" id="A0A6P4APD3">
    <property type="interactions" value="765"/>
</dbReference>
<dbReference type="SUPFAM" id="SSF52833">
    <property type="entry name" value="Thioredoxin-like"/>
    <property type="match status" value="1"/>
</dbReference>
<accession>A0A6P4APD3</accession>
<evidence type="ECO:0000256" key="7">
    <source>
        <dbReference type="SAM" id="MobiDB-lite"/>
    </source>
</evidence>
<evidence type="ECO:0000256" key="3">
    <source>
        <dbReference type="ARBA" id="ARBA00022723"/>
    </source>
</evidence>
<dbReference type="Gene3D" id="3.40.30.10">
    <property type="entry name" value="Glutaredoxin"/>
    <property type="match status" value="1"/>
</dbReference>
<dbReference type="GO" id="GO:0005759">
    <property type="term" value="C:mitochondrial matrix"/>
    <property type="evidence" value="ECO:0007669"/>
    <property type="project" value="TreeGrafter"/>
</dbReference>
<dbReference type="Pfam" id="PF00462">
    <property type="entry name" value="Glutaredoxin"/>
    <property type="match status" value="1"/>
</dbReference>
<dbReference type="GO" id="GO:0046872">
    <property type="term" value="F:metal ion binding"/>
    <property type="evidence" value="ECO:0007669"/>
    <property type="project" value="UniProtKB-KW"/>
</dbReference>
<evidence type="ECO:0000256" key="5">
    <source>
        <dbReference type="ARBA" id="ARBA00023014"/>
    </source>
</evidence>
<organism evidence="9 10">
    <name type="scientific">Ziziphus jujuba</name>
    <name type="common">Chinese jujube</name>
    <name type="synonym">Ziziphus sativa</name>
    <dbReference type="NCBI Taxonomy" id="326968"/>
    <lineage>
        <taxon>Eukaryota</taxon>
        <taxon>Viridiplantae</taxon>
        <taxon>Streptophyta</taxon>
        <taxon>Embryophyta</taxon>
        <taxon>Tracheophyta</taxon>
        <taxon>Spermatophyta</taxon>
        <taxon>Magnoliopsida</taxon>
        <taxon>eudicotyledons</taxon>
        <taxon>Gunneridae</taxon>
        <taxon>Pentapetalae</taxon>
        <taxon>rosids</taxon>
        <taxon>fabids</taxon>
        <taxon>Rosales</taxon>
        <taxon>Rhamnaceae</taxon>
        <taxon>Paliureae</taxon>
        <taxon>Ziziphus</taxon>
    </lineage>
</organism>
<sequence>MATINHLSPPPSLRLFSPQSSQNTPTLSFYSHSKPSLTCPSLSLTKPFIAPKPRASVIASAFKSLSETELVTVPEAPDQFAGKLPLDSGVYAVFDSSGDLQFIGLSRNIAASILAHRKSLPELCYSVKVGVVNEPDRTALTQAWKSWMEEHIKATGKVPTGNEKGNTTWVRQAPKKKPDLRLTPGRHVQLTVPLEELIDRLVKENKVVAFIKGSRSAPLCGFSQRVVGILENEGVDYESVDVLDEEHNNGLRETLKKYSNWPTFPQIFVNGELVGGCDILTSMYEKGEIAGLFKK</sequence>
<dbReference type="GeneID" id="107430877"/>
<comment type="similarity">
    <text evidence="1">Belongs to the glutaredoxin family. CGFS subfamily.</text>
</comment>